<protein>
    <submittedName>
        <fullName evidence="2">ADP-ribosylation factor</fullName>
    </submittedName>
</protein>
<name>A0AC34FK23_9BILA</name>
<sequence>MGLTISNLFGRLFGKKNRVLIVGLVAAGKTTIWNTIKEKIKSSETQHSKTLYQLSFAYKNVSFTVWDVGGHDESRKLSRQSTYFKQPEGLIFVVDSNDHGHIGEAREMLNRILGDYEANEAVLLGFANKQDLPYAMNAAEVTEELDLDSLQNRDWYVQAACATSGDGLSKGLDWLSNQLKNRG</sequence>
<dbReference type="WBParaSite" id="ES5_v2.g17649.t1">
    <property type="protein sequence ID" value="ES5_v2.g17649.t1"/>
    <property type="gene ID" value="ES5_v2.g17649"/>
</dbReference>
<accession>A0AC34FK23</accession>
<proteinExistence type="predicted"/>
<evidence type="ECO:0000313" key="1">
    <source>
        <dbReference type="Proteomes" id="UP000887579"/>
    </source>
</evidence>
<organism evidence="1 2">
    <name type="scientific">Panagrolaimus sp. ES5</name>
    <dbReference type="NCBI Taxonomy" id="591445"/>
    <lineage>
        <taxon>Eukaryota</taxon>
        <taxon>Metazoa</taxon>
        <taxon>Ecdysozoa</taxon>
        <taxon>Nematoda</taxon>
        <taxon>Chromadorea</taxon>
        <taxon>Rhabditida</taxon>
        <taxon>Tylenchina</taxon>
        <taxon>Panagrolaimomorpha</taxon>
        <taxon>Panagrolaimoidea</taxon>
        <taxon>Panagrolaimidae</taxon>
        <taxon>Panagrolaimus</taxon>
    </lineage>
</organism>
<evidence type="ECO:0000313" key="2">
    <source>
        <dbReference type="WBParaSite" id="ES5_v2.g17649.t1"/>
    </source>
</evidence>
<reference evidence="2" key="1">
    <citation type="submission" date="2022-11" db="UniProtKB">
        <authorList>
            <consortium name="WormBaseParasite"/>
        </authorList>
    </citation>
    <scope>IDENTIFICATION</scope>
</reference>
<dbReference type="Proteomes" id="UP000887579">
    <property type="component" value="Unplaced"/>
</dbReference>